<dbReference type="Gene3D" id="3.20.20.70">
    <property type="entry name" value="Aldolase class I"/>
    <property type="match status" value="1"/>
</dbReference>
<evidence type="ECO:0000256" key="6">
    <source>
        <dbReference type="ARBA" id="ARBA00022822"/>
    </source>
</evidence>
<keyword evidence="7 9" id="KW-0057">Aromatic amino acid biosynthesis</keyword>
<accession>H5SVE0</accession>
<evidence type="ECO:0000256" key="2">
    <source>
        <dbReference type="ARBA" id="ARBA00004664"/>
    </source>
</evidence>
<comment type="similarity">
    <text evidence="9">Belongs to the TrpF family.</text>
</comment>
<dbReference type="EMBL" id="AP011803">
    <property type="protein sequence ID" value="BAL59569.1"/>
    <property type="molecule type" value="Genomic_DNA"/>
</dbReference>
<gene>
    <name evidence="9" type="primary">trpF</name>
    <name evidence="11" type="ORF">HGMM_OP4C205</name>
</gene>
<sequence length="225" mass="23919">MVMVKICGIRSEEDIAAAEGADALGFIVSTPGSPRNLEPARARALIQNAPPALLKVVVTTCEELDQLLALGEDLAPDALQVHSALSVQKFTQLRALTQLRLYGLLPIVGPVQEIIARGRALAQVGLDGVILDTVVGHRVGGTGRTHDWTVSRAVRDALHPMTVIIAGGLTPQNVQRALAQVRPAGVDVASGVEEADGRKSRAKIRAFIHQVRSYENSSATQNQAH</sequence>
<evidence type="ECO:0000256" key="5">
    <source>
        <dbReference type="ARBA" id="ARBA00022605"/>
    </source>
</evidence>
<evidence type="ECO:0000256" key="9">
    <source>
        <dbReference type="HAMAP-Rule" id="MF_00135"/>
    </source>
</evidence>
<protein>
    <recommendedName>
        <fullName evidence="4 9">N-(5'-phosphoribosyl)anthranilate isomerase</fullName>
        <shortName evidence="9">PRAI</shortName>
        <ecNumber evidence="3 9">5.3.1.24</ecNumber>
    </recommendedName>
</protein>
<dbReference type="InterPro" id="IPR013785">
    <property type="entry name" value="Aldolase_TIM"/>
</dbReference>
<evidence type="ECO:0000259" key="10">
    <source>
        <dbReference type="Pfam" id="PF00697"/>
    </source>
</evidence>
<dbReference type="EC" id="5.3.1.24" evidence="3 9"/>
<reference evidence="11" key="1">
    <citation type="journal article" date="2005" name="Environ. Microbiol.">
        <title>Genetic and functional properties of uncultivated thermophilic crenarchaeotes from a subsurface gold mine as revealed by analysis of genome fragments.</title>
        <authorList>
            <person name="Nunoura T."/>
            <person name="Hirayama H."/>
            <person name="Takami H."/>
            <person name="Oida H."/>
            <person name="Nishi S."/>
            <person name="Shimamura S."/>
            <person name="Suzuki Y."/>
            <person name="Inagaki F."/>
            <person name="Takai K."/>
            <person name="Nealson K.H."/>
            <person name="Horikoshi K."/>
        </authorList>
    </citation>
    <scope>NUCLEOTIDE SEQUENCE</scope>
</reference>
<keyword evidence="6 9" id="KW-0822">Tryptophan biosynthesis</keyword>
<dbReference type="InterPro" id="IPR001240">
    <property type="entry name" value="PRAI_dom"/>
</dbReference>
<proteinExistence type="inferred from homology"/>
<dbReference type="InterPro" id="IPR011060">
    <property type="entry name" value="RibuloseP-bd_barrel"/>
</dbReference>
<dbReference type="HAMAP" id="MF_00135">
    <property type="entry name" value="PRAI"/>
    <property type="match status" value="1"/>
</dbReference>
<dbReference type="UniPathway" id="UPA00035">
    <property type="reaction ID" value="UER00042"/>
</dbReference>
<evidence type="ECO:0000313" key="11">
    <source>
        <dbReference type="EMBL" id="BAL59569.1"/>
    </source>
</evidence>
<dbReference type="InterPro" id="IPR044643">
    <property type="entry name" value="TrpF_fam"/>
</dbReference>
<keyword evidence="5 9" id="KW-0028">Amino-acid biosynthesis</keyword>
<evidence type="ECO:0000256" key="3">
    <source>
        <dbReference type="ARBA" id="ARBA00012572"/>
    </source>
</evidence>
<comment type="pathway">
    <text evidence="2 9">Amino-acid biosynthesis; L-tryptophan biosynthesis; L-tryptophan from chorismate: step 3/5.</text>
</comment>
<comment type="catalytic activity">
    <reaction evidence="1 9">
        <text>N-(5-phospho-beta-D-ribosyl)anthranilate = 1-(2-carboxyphenylamino)-1-deoxy-D-ribulose 5-phosphate</text>
        <dbReference type="Rhea" id="RHEA:21540"/>
        <dbReference type="ChEBI" id="CHEBI:18277"/>
        <dbReference type="ChEBI" id="CHEBI:58613"/>
        <dbReference type="EC" id="5.3.1.24"/>
    </reaction>
</comment>
<dbReference type="Pfam" id="PF00697">
    <property type="entry name" value="PRAI"/>
    <property type="match status" value="1"/>
</dbReference>
<organism evidence="11">
    <name type="scientific">Acetithermum autotrophicum</name>
    <dbReference type="NCBI Taxonomy" id="1446466"/>
    <lineage>
        <taxon>Bacteria</taxon>
        <taxon>Candidatus Bipolaricaulota</taxon>
        <taxon>Candidatus Acetithermum</taxon>
    </lineage>
</organism>
<dbReference type="SUPFAM" id="SSF51366">
    <property type="entry name" value="Ribulose-phoshate binding barrel"/>
    <property type="match status" value="1"/>
</dbReference>
<keyword evidence="8 9" id="KW-0413">Isomerase</keyword>
<dbReference type="PANTHER" id="PTHR42894:SF1">
    <property type="entry name" value="N-(5'-PHOSPHORIBOSYL)ANTHRANILATE ISOMERASE"/>
    <property type="match status" value="1"/>
</dbReference>
<name>H5SVE0_ACEAU</name>
<dbReference type="CDD" id="cd00405">
    <property type="entry name" value="PRAI"/>
    <property type="match status" value="1"/>
</dbReference>
<dbReference type="AlphaFoldDB" id="H5SVE0"/>
<dbReference type="PANTHER" id="PTHR42894">
    <property type="entry name" value="N-(5'-PHOSPHORIBOSYL)ANTHRANILATE ISOMERASE"/>
    <property type="match status" value="1"/>
</dbReference>
<evidence type="ECO:0000256" key="4">
    <source>
        <dbReference type="ARBA" id="ARBA00022272"/>
    </source>
</evidence>
<evidence type="ECO:0000256" key="7">
    <source>
        <dbReference type="ARBA" id="ARBA00023141"/>
    </source>
</evidence>
<reference evidence="11" key="2">
    <citation type="journal article" date="2012" name="PLoS ONE">
        <title>A Deeply Branching Thermophilic Bacterium with an Ancient Acetyl-CoA Pathway Dominates a Subsurface Ecosystem.</title>
        <authorList>
            <person name="Takami H."/>
            <person name="Noguchi H."/>
            <person name="Takaki Y."/>
            <person name="Uchiyama I."/>
            <person name="Toyoda A."/>
            <person name="Nishi S."/>
            <person name="Chee G.-J."/>
            <person name="Arai W."/>
            <person name="Nunoura T."/>
            <person name="Itoh T."/>
            <person name="Hattori M."/>
            <person name="Takai K."/>
        </authorList>
    </citation>
    <scope>NUCLEOTIDE SEQUENCE</scope>
</reference>
<dbReference type="GO" id="GO:0004640">
    <property type="term" value="F:phosphoribosylanthranilate isomerase activity"/>
    <property type="evidence" value="ECO:0007669"/>
    <property type="project" value="UniProtKB-UniRule"/>
</dbReference>
<feature type="domain" description="N-(5'phosphoribosyl) anthranilate isomerase (PRAI)" evidence="10">
    <location>
        <begin position="4"/>
        <end position="209"/>
    </location>
</feature>
<dbReference type="GO" id="GO:0000162">
    <property type="term" value="P:L-tryptophan biosynthetic process"/>
    <property type="evidence" value="ECO:0007669"/>
    <property type="project" value="UniProtKB-UniRule"/>
</dbReference>
<evidence type="ECO:0000256" key="8">
    <source>
        <dbReference type="ARBA" id="ARBA00023235"/>
    </source>
</evidence>
<evidence type="ECO:0000256" key="1">
    <source>
        <dbReference type="ARBA" id="ARBA00001164"/>
    </source>
</evidence>